<evidence type="ECO:0000313" key="5">
    <source>
        <dbReference type="Proteomes" id="UP000027120"/>
    </source>
</evidence>
<gene>
    <name evidence="4" type="ORF">CISIN_1g045379mg</name>
</gene>
<feature type="repeat" description="PPR" evidence="3">
    <location>
        <begin position="223"/>
        <end position="257"/>
    </location>
</feature>
<dbReference type="PROSITE" id="PS51375">
    <property type="entry name" value="PPR"/>
    <property type="match status" value="4"/>
</dbReference>
<dbReference type="PANTHER" id="PTHR47447:SF21">
    <property type="entry name" value="PENTACOTRIPEPTIDE-REPEAT REGION OF PRORP DOMAIN-CONTAINING PROTEIN"/>
    <property type="match status" value="1"/>
</dbReference>
<evidence type="ECO:0000256" key="3">
    <source>
        <dbReference type="PROSITE-ProRule" id="PRU00708"/>
    </source>
</evidence>
<accession>A0A067GCQ3</accession>
<evidence type="ECO:0000313" key="4">
    <source>
        <dbReference type="EMBL" id="KDO77374.1"/>
    </source>
</evidence>
<dbReference type="SUPFAM" id="SSF48452">
    <property type="entry name" value="TPR-like"/>
    <property type="match status" value="1"/>
</dbReference>
<dbReference type="Pfam" id="PF01535">
    <property type="entry name" value="PPR"/>
    <property type="match status" value="2"/>
</dbReference>
<sequence length="352" mass="39890">CRASNSTGVSVKKYNRDGFFIDKNGKLRSFNHKKLSRKRCGSLRGKGWKYGSGFVDGIFPVLSPTAQQILRFVQREVDSNTIWDAFDSLPPTHATWDDLINVSVQLRLNKKWDPIVLMSCVSILLIEAYGQKSLHKKAEFTYLELLDSRCIPTEDTYALLLKAYCMSGLLEKAEAVFREMRKYGLPPSAVVYNSYIDGLLKGGNPQKAVEIFQRMKRDCCQPSTETYTLMINLYGKASKSFMALKLFNEMRSHKCKPNICTYTALVNAFAREGLCEEAEEIFEQLQGAGIEPDVYAYNALMEAYRLISRMHMGCEPDRASYNIMVDAYGRAGLHEGKCSYSLVELSVKHYPA</sequence>
<feature type="repeat" description="PPR" evidence="3">
    <location>
        <begin position="153"/>
        <end position="187"/>
    </location>
</feature>
<proteinExistence type="inferred from homology"/>
<organism evidence="4 5">
    <name type="scientific">Citrus sinensis</name>
    <name type="common">Sweet orange</name>
    <name type="synonym">Citrus aurantium var. sinensis</name>
    <dbReference type="NCBI Taxonomy" id="2711"/>
    <lineage>
        <taxon>Eukaryota</taxon>
        <taxon>Viridiplantae</taxon>
        <taxon>Streptophyta</taxon>
        <taxon>Embryophyta</taxon>
        <taxon>Tracheophyta</taxon>
        <taxon>Spermatophyta</taxon>
        <taxon>Magnoliopsida</taxon>
        <taxon>eudicotyledons</taxon>
        <taxon>Gunneridae</taxon>
        <taxon>Pentapetalae</taxon>
        <taxon>rosids</taxon>
        <taxon>malvids</taxon>
        <taxon>Sapindales</taxon>
        <taxon>Rutaceae</taxon>
        <taxon>Aurantioideae</taxon>
        <taxon>Citrus</taxon>
    </lineage>
</organism>
<protein>
    <recommendedName>
        <fullName evidence="6">Pentacotripeptide-repeat region of PRORP domain-containing protein</fullName>
    </recommendedName>
</protein>
<dbReference type="Proteomes" id="UP000027120">
    <property type="component" value="Unassembled WGS sequence"/>
</dbReference>
<dbReference type="NCBIfam" id="TIGR00756">
    <property type="entry name" value="PPR"/>
    <property type="match status" value="4"/>
</dbReference>
<evidence type="ECO:0000256" key="1">
    <source>
        <dbReference type="ARBA" id="ARBA00007626"/>
    </source>
</evidence>
<dbReference type="PANTHER" id="PTHR47447">
    <property type="entry name" value="OS03G0856100 PROTEIN"/>
    <property type="match status" value="1"/>
</dbReference>
<reference evidence="4 5" key="1">
    <citation type="submission" date="2014-04" db="EMBL/GenBank/DDBJ databases">
        <authorList>
            <consortium name="International Citrus Genome Consortium"/>
            <person name="Gmitter F."/>
            <person name="Chen C."/>
            <person name="Farmerie W."/>
            <person name="Harkins T."/>
            <person name="Desany B."/>
            <person name="Mohiuddin M."/>
            <person name="Kodira C."/>
            <person name="Borodovsky M."/>
            <person name="Lomsadze A."/>
            <person name="Burns P."/>
            <person name="Jenkins J."/>
            <person name="Prochnik S."/>
            <person name="Shu S."/>
            <person name="Chapman J."/>
            <person name="Pitluck S."/>
            <person name="Schmutz J."/>
            <person name="Rokhsar D."/>
        </authorList>
    </citation>
    <scope>NUCLEOTIDE SEQUENCE</scope>
</reference>
<feature type="repeat" description="PPR" evidence="3">
    <location>
        <begin position="258"/>
        <end position="292"/>
    </location>
</feature>
<keyword evidence="2" id="KW-0677">Repeat</keyword>
<dbReference type="Pfam" id="PF13812">
    <property type="entry name" value="PPR_3"/>
    <property type="match status" value="1"/>
</dbReference>
<evidence type="ECO:0008006" key="6">
    <source>
        <dbReference type="Google" id="ProtNLM"/>
    </source>
</evidence>
<dbReference type="InterPro" id="IPR011990">
    <property type="entry name" value="TPR-like_helical_dom_sf"/>
</dbReference>
<dbReference type="Pfam" id="PF13041">
    <property type="entry name" value="PPR_2"/>
    <property type="match status" value="1"/>
</dbReference>
<dbReference type="SMR" id="A0A067GCQ3"/>
<dbReference type="eggNOG" id="KOG4197">
    <property type="taxonomic scope" value="Eukaryota"/>
</dbReference>
<feature type="repeat" description="PPR" evidence="3">
    <location>
        <begin position="188"/>
        <end position="222"/>
    </location>
</feature>
<feature type="non-terminal residue" evidence="4">
    <location>
        <position position="1"/>
    </location>
</feature>
<dbReference type="Gene3D" id="1.25.40.10">
    <property type="entry name" value="Tetratricopeptide repeat domain"/>
    <property type="match status" value="2"/>
</dbReference>
<dbReference type="AlphaFoldDB" id="A0A067GCQ3"/>
<name>A0A067GCQ3_CITSI</name>
<dbReference type="EMBL" id="KK784880">
    <property type="protein sequence ID" value="KDO77374.1"/>
    <property type="molecule type" value="Genomic_DNA"/>
</dbReference>
<dbReference type="InterPro" id="IPR002885">
    <property type="entry name" value="PPR_rpt"/>
</dbReference>
<evidence type="ECO:0000256" key="2">
    <source>
        <dbReference type="ARBA" id="ARBA00022737"/>
    </source>
</evidence>
<dbReference type="GO" id="GO:0003729">
    <property type="term" value="F:mRNA binding"/>
    <property type="evidence" value="ECO:0000318"/>
    <property type="project" value="GO_Central"/>
</dbReference>
<comment type="similarity">
    <text evidence="1">Belongs to the PPR family. P subfamily.</text>
</comment>
<keyword evidence="5" id="KW-1185">Reference proteome</keyword>